<dbReference type="GO" id="GO:0061448">
    <property type="term" value="P:connective tissue development"/>
    <property type="evidence" value="ECO:0007669"/>
    <property type="project" value="Ensembl"/>
</dbReference>
<dbReference type="GO" id="GO:0071711">
    <property type="term" value="P:basement membrane organization"/>
    <property type="evidence" value="ECO:0007669"/>
    <property type="project" value="Ensembl"/>
</dbReference>
<gene>
    <name evidence="6" type="primary">FKRP</name>
</gene>
<keyword evidence="3" id="KW-0472">Membrane</keyword>
<proteinExistence type="inferred from homology"/>
<dbReference type="InterPro" id="IPR007074">
    <property type="entry name" value="LicD/FKTN/FKRP_NTP_transf"/>
</dbReference>
<dbReference type="GO" id="GO:0036058">
    <property type="term" value="P:filtration diaphragm assembly"/>
    <property type="evidence" value="ECO:0007669"/>
    <property type="project" value="Ensembl"/>
</dbReference>
<evidence type="ECO:0000313" key="7">
    <source>
        <dbReference type="Proteomes" id="UP000007267"/>
    </source>
</evidence>
<dbReference type="GeneTree" id="ENSGT00390000017583"/>
<dbReference type="OMA" id="MRLTPCQ"/>
<dbReference type="GO" id="GO:0038026">
    <property type="term" value="P:reelin-mediated signaling pathway"/>
    <property type="evidence" value="ECO:0007669"/>
    <property type="project" value="Ensembl"/>
</dbReference>
<sequence length="475" mass="54000">MRVTFCQGVLALAIVINLLILYYVSRLQQRMLHRHRDHIQPSSRLLPAPQRSGVTVLIREFEDFENYVPDVVYSFLRQKPEQPVLVAAPDAPNVQLVILKPAPDQPAHASRPETYVKTEYVALVPDGVKVDSTRQLDRMLEEFKAIQGRVQMVAAPVQSLTPLQCLNLKVSLREWTAEYSVAPSPKLCTALKGDAVILLHTKDLFNLSAPLAKPLLTSLFMQTSLRGWAVQLLHVSLSSAPQPLLTLRDFGIKRVLLEDGKQQWFGCSKETPRCFGTIHEDTPEYLYQNRWTPPCCLQALRETAKYVISVLETSGTSGVRYWLEGGTLLGAARHQDIIPWDYDVDLGIYLEDIPNCDLLRNVESGSIVDEKGFVWEKAIEGDFYRVQYSEHNHLHVDLWPFYPKNGLMTKDTWMDHRQDVEFPEHFLKPLLPLPFAGFTALAPNNYRSFLELKFGEGVIENPEYPNPGLKKLNKG</sequence>
<dbReference type="GO" id="GO:0002162">
    <property type="term" value="F:dystroglycan binding"/>
    <property type="evidence" value="ECO:0007669"/>
    <property type="project" value="Ensembl"/>
</dbReference>
<dbReference type="GO" id="GO:0006629">
    <property type="term" value="P:lipid metabolic process"/>
    <property type="evidence" value="ECO:0007669"/>
    <property type="project" value="Ensembl"/>
</dbReference>
<evidence type="ECO:0000313" key="6">
    <source>
        <dbReference type="Ensembl" id="ENSPSIP00000006323.1"/>
    </source>
</evidence>
<organism evidence="6 7">
    <name type="scientific">Pelodiscus sinensis</name>
    <name type="common">Chinese softshell turtle</name>
    <name type="synonym">Trionyx sinensis</name>
    <dbReference type="NCBI Taxonomy" id="13735"/>
    <lineage>
        <taxon>Eukaryota</taxon>
        <taxon>Metazoa</taxon>
        <taxon>Chordata</taxon>
        <taxon>Craniata</taxon>
        <taxon>Vertebrata</taxon>
        <taxon>Euteleostomi</taxon>
        <taxon>Archelosauria</taxon>
        <taxon>Testudinata</taxon>
        <taxon>Testudines</taxon>
        <taxon>Cryptodira</taxon>
        <taxon>Trionychia</taxon>
        <taxon>Trionychidae</taxon>
        <taxon>Pelodiscus</taxon>
    </lineage>
</organism>
<dbReference type="AlphaFoldDB" id="K7FE63"/>
<dbReference type="GO" id="GO:0019519">
    <property type="term" value="P:pentitol metabolic process"/>
    <property type="evidence" value="ECO:0007669"/>
    <property type="project" value="Ensembl"/>
</dbReference>
<dbReference type="GO" id="GO:0097709">
    <property type="term" value="P:connective tissue replacement"/>
    <property type="evidence" value="ECO:0007669"/>
    <property type="project" value="Ensembl"/>
</dbReference>
<dbReference type="Proteomes" id="UP000007267">
    <property type="component" value="Unassembled WGS sequence"/>
</dbReference>
<evidence type="ECO:0000256" key="2">
    <source>
        <dbReference type="ARBA" id="ARBA00033332"/>
    </source>
</evidence>
<dbReference type="GO" id="GO:0042383">
    <property type="term" value="C:sarcolemma"/>
    <property type="evidence" value="ECO:0007669"/>
    <property type="project" value="Ensembl"/>
</dbReference>
<dbReference type="GO" id="GO:0035437">
    <property type="term" value="P:maintenance of protein localization in endoplasmic reticulum"/>
    <property type="evidence" value="ECO:0007669"/>
    <property type="project" value="Ensembl"/>
</dbReference>
<dbReference type="GO" id="GO:0030282">
    <property type="term" value="P:bone mineralization"/>
    <property type="evidence" value="ECO:0007669"/>
    <property type="project" value="Ensembl"/>
</dbReference>
<dbReference type="GO" id="GO:0010001">
    <property type="term" value="P:glial cell differentiation"/>
    <property type="evidence" value="ECO:0007669"/>
    <property type="project" value="Ensembl"/>
</dbReference>
<dbReference type="GO" id="GO:0097305">
    <property type="term" value="P:response to alcohol"/>
    <property type="evidence" value="ECO:0007669"/>
    <property type="project" value="Ensembl"/>
</dbReference>
<dbReference type="GO" id="GO:0098723">
    <property type="term" value="C:skeletal muscle myofibril"/>
    <property type="evidence" value="ECO:0007669"/>
    <property type="project" value="Ensembl"/>
</dbReference>
<dbReference type="GO" id="GO:0016780">
    <property type="term" value="F:phosphotransferase activity, for other substituted phosphate groups"/>
    <property type="evidence" value="ECO:0007669"/>
    <property type="project" value="Ensembl"/>
</dbReference>
<dbReference type="GO" id="GO:0007628">
    <property type="term" value="P:adult walking behavior"/>
    <property type="evidence" value="ECO:0007669"/>
    <property type="project" value="Ensembl"/>
</dbReference>
<dbReference type="GO" id="GO:0005654">
    <property type="term" value="C:nucleoplasm"/>
    <property type="evidence" value="ECO:0007669"/>
    <property type="project" value="Ensembl"/>
</dbReference>
<dbReference type="GO" id="GO:0005829">
    <property type="term" value="C:cytosol"/>
    <property type="evidence" value="ECO:0007669"/>
    <property type="project" value="Ensembl"/>
</dbReference>
<dbReference type="GO" id="GO:0017038">
    <property type="term" value="P:protein import"/>
    <property type="evidence" value="ECO:0007669"/>
    <property type="project" value="Ensembl"/>
</dbReference>
<dbReference type="GO" id="GO:0003007">
    <property type="term" value="P:heart morphogenesis"/>
    <property type="evidence" value="ECO:0007669"/>
    <property type="project" value="Ensembl"/>
</dbReference>
<dbReference type="GO" id="GO:0006954">
    <property type="term" value="P:inflammatory response"/>
    <property type="evidence" value="ECO:0007669"/>
    <property type="project" value="Ensembl"/>
</dbReference>
<dbReference type="GO" id="GO:0035269">
    <property type="term" value="P:protein O-linked glycosylation via mannose"/>
    <property type="evidence" value="ECO:0007669"/>
    <property type="project" value="Ensembl"/>
</dbReference>
<reference evidence="6" key="4">
    <citation type="submission" date="2025-09" db="UniProtKB">
        <authorList>
            <consortium name="Ensembl"/>
        </authorList>
    </citation>
    <scope>IDENTIFICATION</scope>
</reference>
<feature type="domain" description="FKRP stem" evidence="5">
    <location>
        <begin position="50"/>
        <end position="246"/>
    </location>
</feature>
<dbReference type="GO" id="GO:0072592">
    <property type="term" value="P:oxygen metabolic process"/>
    <property type="evidence" value="ECO:0007669"/>
    <property type="project" value="Ensembl"/>
</dbReference>
<dbReference type="GO" id="GO:0006600">
    <property type="term" value="P:creatine metabolic process"/>
    <property type="evidence" value="ECO:0007669"/>
    <property type="project" value="Ensembl"/>
</dbReference>
<dbReference type="Ensembl" id="ENSPSIT00000006360.1">
    <property type="protein sequence ID" value="ENSPSIP00000006323.1"/>
    <property type="gene ID" value="ENSPSIG00000005846.1"/>
</dbReference>
<comment type="similarity">
    <text evidence="1">Belongs to the LicD transferase family.</text>
</comment>
<dbReference type="GO" id="GO:0043236">
    <property type="term" value="F:laminin binding"/>
    <property type="evidence" value="ECO:0007669"/>
    <property type="project" value="Ensembl"/>
</dbReference>
<dbReference type="GO" id="GO:0051674">
    <property type="term" value="P:localization of cell"/>
    <property type="evidence" value="ECO:0007669"/>
    <property type="project" value="Ensembl"/>
</dbReference>
<dbReference type="GO" id="GO:0007420">
    <property type="term" value="P:brain development"/>
    <property type="evidence" value="ECO:0007669"/>
    <property type="project" value="Ensembl"/>
</dbReference>
<dbReference type="GO" id="GO:0009410">
    <property type="term" value="P:response to xenobiotic stimulus"/>
    <property type="evidence" value="ECO:0007669"/>
    <property type="project" value="Ensembl"/>
</dbReference>
<dbReference type="GO" id="GO:0050905">
    <property type="term" value="P:neuromuscular process"/>
    <property type="evidence" value="ECO:0007669"/>
    <property type="project" value="Ensembl"/>
</dbReference>
<dbReference type="GO" id="GO:0001764">
    <property type="term" value="P:neuron migration"/>
    <property type="evidence" value="ECO:0007669"/>
    <property type="project" value="Ensembl"/>
</dbReference>
<evidence type="ECO:0000259" key="5">
    <source>
        <dbReference type="Pfam" id="PF22921"/>
    </source>
</evidence>
<dbReference type="GO" id="GO:0019321">
    <property type="term" value="P:pentose metabolic process"/>
    <property type="evidence" value="ECO:0007669"/>
    <property type="project" value="Ensembl"/>
</dbReference>
<dbReference type="GO" id="GO:0051262">
    <property type="term" value="P:protein tetramerization"/>
    <property type="evidence" value="ECO:0007669"/>
    <property type="project" value="Ensembl"/>
</dbReference>
<reference evidence="6" key="3">
    <citation type="submission" date="2025-08" db="UniProtKB">
        <authorList>
            <consortium name="Ensembl"/>
        </authorList>
    </citation>
    <scope>IDENTIFICATION</scope>
</reference>
<dbReference type="GO" id="GO:0051384">
    <property type="term" value="P:response to glucocorticoid"/>
    <property type="evidence" value="ECO:0007669"/>
    <property type="project" value="Ensembl"/>
</dbReference>
<keyword evidence="7" id="KW-1185">Reference proteome</keyword>
<dbReference type="PANTHER" id="PTHR13627">
    <property type="entry name" value="FUKUTIN RELATED PROTEIN"/>
    <property type="match status" value="1"/>
</dbReference>
<dbReference type="GO" id="GO:0043010">
    <property type="term" value="P:camera-type eye development"/>
    <property type="evidence" value="ECO:0007669"/>
    <property type="project" value="Ensembl"/>
</dbReference>
<evidence type="ECO:0000256" key="3">
    <source>
        <dbReference type="SAM" id="Phobius"/>
    </source>
</evidence>
<dbReference type="STRING" id="13735.ENSPSIP00000006323"/>
<dbReference type="GO" id="GO:0005791">
    <property type="term" value="C:rough endoplasmic reticulum"/>
    <property type="evidence" value="ECO:0007669"/>
    <property type="project" value="Ensembl"/>
</dbReference>
<dbReference type="GO" id="GO:0016485">
    <property type="term" value="P:protein processing"/>
    <property type="evidence" value="ECO:0007669"/>
    <property type="project" value="Ensembl"/>
</dbReference>
<dbReference type="HOGENOM" id="CLU_041755_1_0_1"/>
<dbReference type="GO" id="GO:0006096">
    <property type="term" value="P:glycolytic process"/>
    <property type="evidence" value="ECO:0007669"/>
    <property type="project" value="Ensembl"/>
</dbReference>
<dbReference type="GO" id="GO:0000139">
    <property type="term" value="C:Golgi membrane"/>
    <property type="evidence" value="ECO:0007669"/>
    <property type="project" value="Ensembl"/>
</dbReference>
<feature type="domain" description="LicD/FKTN/FKRP nucleotidyltransferase" evidence="4">
    <location>
        <begin position="317"/>
        <end position="352"/>
    </location>
</feature>
<dbReference type="GO" id="GO:0043403">
    <property type="term" value="P:skeletal muscle tissue regeneration"/>
    <property type="evidence" value="ECO:0007669"/>
    <property type="project" value="Ensembl"/>
</dbReference>
<dbReference type="eggNOG" id="ENOG502QV4Y">
    <property type="taxonomic scope" value="Eukaryota"/>
</dbReference>
<dbReference type="GO" id="GO:0098528">
    <property type="term" value="P:skeletal muscle fiber differentiation"/>
    <property type="evidence" value="ECO:0007669"/>
    <property type="project" value="Ensembl"/>
</dbReference>
<dbReference type="GO" id="GO:0006936">
    <property type="term" value="P:muscle contraction"/>
    <property type="evidence" value="ECO:0007669"/>
    <property type="project" value="Ensembl"/>
</dbReference>
<accession>K7FE63</accession>
<dbReference type="GO" id="GO:0003016">
    <property type="term" value="P:respiratory system process"/>
    <property type="evidence" value="ECO:0007669"/>
    <property type="project" value="Ensembl"/>
</dbReference>
<feature type="transmembrane region" description="Helical" evidence="3">
    <location>
        <begin position="6"/>
        <end position="24"/>
    </location>
</feature>
<keyword evidence="3" id="KW-1133">Transmembrane helix</keyword>
<dbReference type="InterPro" id="IPR052613">
    <property type="entry name" value="LicD_transferase"/>
</dbReference>
<protein>
    <recommendedName>
        <fullName evidence="2">Ribitol-5-phosphate transferase</fullName>
    </recommendedName>
</protein>
<dbReference type="InterPro" id="IPR055105">
    <property type="entry name" value="FKRP_N"/>
</dbReference>
<dbReference type="EMBL" id="AGCU01061249">
    <property type="status" value="NOT_ANNOTATED_CDS"/>
    <property type="molecule type" value="Genomic_DNA"/>
</dbReference>
<dbReference type="EMBL" id="AGCU01061248">
    <property type="status" value="NOT_ANNOTATED_CDS"/>
    <property type="molecule type" value="Genomic_DNA"/>
</dbReference>
<dbReference type="PANTHER" id="PTHR13627:SF31">
    <property type="entry name" value="RIBITOL 5-PHOSPHATE TRANSFERASE FKRP"/>
    <property type="match status" value="1"/>
</dbReference>
<reference evidence="7" key="2">
    <citation type="journal article" date="2013" name="Nat. Genet.">
        <title>The draft genomes of soft-shell turtle and green sea turtle yield insights into the development and evolution of the turtle-specific body plan.</title>
        <authorList>
            <person name="Wang Z."/>
            <person name="Pascual-Anaya J."/>
            <person name="Zadissa A."/>
            <person name="Li W."/>
            <person name="Niimura Y."/>
            <person name="Huang Z."/>
            <person name="Li C."/>
            <person name="White S."/>
            <person name="Xiong Z."/>
            <person name="Fang D."/>
            <person name="Wang B."/>
            <person name="Ming Y."/>
            <person name="Chen Y."/>
            <person name="Zheng Y."/>
            <person name="Kuraku S."/>
            <person name="Pignatelli M."/>
            <person name="Herrero J."/>
            <person name="Beal K."/>
            <person name="Nozawa M."/>
            <person name="Li Q."/>
            <person name="Wang J."/>
            <person name="Zhang H."/>
            <person name="Yu L."/>
            <person name="Shigenobu S."/>
            <person name="Wang J."/>
            <person name="Liu J."/>
            <person name="Flicek P."/>
            <person name="Searle S."/>
            <person name="Wang J."/>
            <person name="Kuratani S."/>
            <person name="Yin Y."/>
            <person name="Aken B."/>
            <person name="Zhang G."/>
            <person name="Irie N."/>
        </authorList>
    </citation>
    <scope>NUCLEOTIDE SEQUENCE [LARGE SCALE GENOMIC DNA]</scope>
    <source>
        <strain evidence="7">Daiwa-1</strain>
    </source>
</reference>
<dbReference type="GO" id="GO:0043491">
    <property type="term" value="P:phosphatidylinositol 3-kinase/protein kinase B signal transduction"/>
    <property type="evidence" value="ECO:0007669"/>
    <property type="project" value="Ensembl"/>
</dbReference>
<dbReference type="Pfam" id="PF22921">
    <property type="entry name" value="FKRP_N"/>
    <property type="match status" value="1"/>
</dbReference>
<keyword evidence="3" id="KW-0812">Transmembrane</keyword>
<dbReference type="Pfam" id="PF04991">
    <property type="entry name" value="LicD"/>
    <property type="match status" value="1"/>
</dbReference>
<name>K7FE63_PELSI</name>
<reference evidence="7" key="1">
    <citation type="submission" date="2011-10" db="EMBL/GenBank/DDBJ databases">
        <authorList>
            <consortium name="Soft-shell Turtle Genome Consortium"/>
        </authorList>
    </citation>
    <scope>NUCLEOTIDE SEQUENCE [LARGE SCALE GENOMIC DNA]</scope>
    <source>
        <strain evidence="7">Daiwa-1</strain>
    </source>
</reference>
<dbReference type="GO" id="GO:0042802">
    <property type="term" value="F:identical protein binding"/>
    <property type="evidence" value="ECO:0007669"/>
    <property type="project" value="Ensembl"/>
</dbReference>
<evidence type="ECO:0000259" key="4">
    <source>
        <dbReference type="Pfam" id="PF04991"/>
    </source>
</evidence>
<evidence type="ECO:0000256" key="1">
    <source>
        <dbReference type="ARBA" id="ARBA00010623"/>
    </source>
</evidence>
<dbReference type="GO" id="GO:0005615">
    <property type="term" value="C:extracellular space"/>
    <property type="evidence" value="ECO:0007669"/>
    <property type="project" value="Ensembl"/>
</dbReference>
<dbReference type="GO" id="GO:0014823">
    <property type="term" value="P:response to activity"/>
    <property type="evidence" value="ECO:0007669"/>
    <property type="project" value="Ensembl"/>
</dbReference>